<dbReference type="OrthoDB" id="783096at2759"/>
<dbReference type="SMART" id="SM00806">
    <property type="entry name" value="AIP3"/>
    <property type="match status" value="1"/>
</dbReference>
<comment type="caution">
    <text evidence="5">The sequence shown here is derived from an EMBL/GenBank/DDBJ whole genome shotgun (WGS) entry which is preliminary data.</text>
</comment>
<evidence type="ECO:0000256" key="1">
    <source>
        <dbReference type="ARBA" id="ARBA00023054"/>
    </source>
</evidence>
<dbReference type="GO" id="GO:0005519">
    <property type="term" value="F:cytoskeletal regulatory protein binding"/>
    <property type="evidence" value="ECO:0007669"/>
    <property type="project" value="InterPro"/>
</dbReference>
<dbReference type="AlphaFoldDB" id="A0A9W8KYB9"/>
<dbReference type="InterPro" id="IPR005613">
    <property type="entry name" value="AIP3_C"/>
</dbReference>
<feature type="compositionally biased region" description="Acidic residues" evidence="3">
    <location>
        <begin position="787"/>
        <end position="796"/>
    </location>
</feature>
<dbReference type="PANTHER" id="PTHR22741">
    <property type="entry name" value="P140CAP/SNIP-RELATED"/>
    <property type="match status" value="1"/>
</dbReference>
<protein>
    <submittedName>
        <fullName evidence="5">Bud site selection protein 6</fullName>
    </submittedName>
</protein>
<gene>
    <name evidence="5" type="primary">BUD6</name>
    <name evidence="5" type="ORF">GGI25_003487</name>
</gene>
<evidence type="ECO:0000313" key="6">
    <source>
        <dbReference type="Proteomes" id="UP001151518"/>
    </source>
</evidence>
<dbReference type="PANTHER" id="PTHR22741:SF10">
    <property type="entry name" value="COILED-COIL DOMAIN-CONTAINING PROTEIN CG32809"/>
    <property type="match status" value="1"/>
</dbReference>
<feature type="domain" description="Actin interacting protein 3 C-terminal" evidence="4">
    <location>
        <begin position="258"/>
        <end position="729"/>
    </location>
</feature>
<sequence>MNNYANYQADGQSPDPADYYTAAYTATSTQTVPQMPRNYGGNYGMGSLRSTRSAAAYARNESAARLSHTSAFTPRPSQHLQPYDPDASERRTPDTLAAGMQPDQGYRRIAAGRPSSRSGTQQLPYPDEYTPRSTSMRRYRVAGEYEDSRATPPADTHGRSTTPRAVDRSRAPANVRQPARTSNPISPGPSVLPSQHVEFGYASPAMAMMAHSPERDEIPDIIAGMSTARISARADRDAASASGSSADDVSRKNTRVVYLQLGDDIKKAVLAEEPSHTNLVHLFIDKYQSRLSEDPDTLPAIYIKDSKANVFYELEDMADVTTGALLCWRAKPLQKCNASKAENRNDNEEQQNQQQQSIDKLSGVVNTLADAVAKLPAQMKDEMQTAIDAVKQQTADSVSSLITSALDQLSADIMKQQPQSDAMDSDSLVMGATKSSLPRSASMPLASDARVAELHSKLRKAELALSVERQQRLEDHAASERERAELASELEKLQKNVGSHPNVLRTRIEDGKQMLKTKYRDLNTHFEDVHTMVQEMRKDVTQRGAMPSAQLMKRASGELKHIQEDTNRLLKFINETRSDWKRTWEEELQNILKEQSFVKDVEQMLGELNDDSSHLEDVLDKLDKIIDLKLEERAKEGYVPRAATRFLDVVSPDDAPDAKKDFLMQISCVDIDHNRRLDALDAAERLRKKELAAKVNEFDEELSDFVSQRKLRKTGGTQELERRRAEKNLEVMKDMLKSVEDAELARRAKIAQRKAGKKTQKKQPRAEEDDMVLQADDQKSEQQQQQDDAEETATTE</sequence>
<dbReference type="GO" id="GO:0005737">
    <property type="term" value="C:cytoplasm"/>
    <property type="evidence" value="ECO:0007669"/>
    <property type="project" value="TreeGrafter"/>
</dbReference>
<dbReference type="Pfam" id="PF03915">
    <property type="entry name" value="AIP3"/>
    <property type="match status" value="1"/>
</dbReference>
<dbReference type="Proteomes" id="UP001151518">
    <property type="component" value="Unassembled WGS sequence"/>
</dbReference>
<feature type="coiled-coil region" evidence="2">
    <location>
        <begin position="451"/>
        <end position="496"/>
    </location>
</feature>
<dbReference type="InterPro" id="IPR022782">
    <property type="entry name" value="AIP3-like_C"/>
</dbReference>
<keyword evidence="1 2" id="KW-0175">Coiled coil</keyword>
<evidence type="ECO:0000256" key="3">
    <source>
        <dbReference type="SAM" id="MobiDB-lite"/>
    </source>
</evidence>
<dbReference type="InterPro" id="IPR051825">
    <property type="entry name" value="SRCIN1"/>
</dbReference>
<feature type="compositionally biased region" description="Basic residues" evidence="3">
    <location>
        <begin position="750"/>
        <end position="763"/>
    </location>
</feature>
<dbReference type="Gene3D" id="1.20.58.1540">
    <property type="entry name" value="Actin interacting protein 3, C-terminal domain"/>
    <property type="match status" value="1"/>
</dbReference>
<feature type="region of interest" description="Disordered" evidence="3">
    <location>
        <begin position="750"/>
        <end position="796"/>
    </location>
</feature>
<evidence type="ECO:0000313" key="5">
    <source>
        <dbReference type="EMBL" id="KAJ2676735.1"/>
    </source>
</evidence>
<feature type="region of interest" description="Disordered" evidence="3">
    <location>
        <begin position="59"/>
        <end position="193"/>
    </location>
</feature>
<name>A0A9W8KYB9_9FUNG</name>
<organism evidence="5 6">
    <name type="scientific">Coemansia spiralis</name>
    <dbReference type="NCBI Taxonomy" id="417178"/>
    <lineage>
        <taxon>Eukaryota</taxon>
        <taxon>Fungi</taxon>
        <taxon>Fungi incertae sedis</taxon>
        <taxon>Zoopagomycota</taxon>
        <taxon>Kickxellomycotina</taxon>
        <taxon>Kickxellomycetes</taxon>
        <taxon>Kickxellales</taxon>
        <taxon>Kickxellaceae</taxon>
        <taxon>Coemansia</taxon>
    </lineage>
</organism>
<reference evidence="5" key="1">
    <citation type="submission" date="2022-07" db="EMBL/GenBank/DDBJ databases">
        <title>Phylogenomic reconstructions and comparative analyses of Kickxellomycotina fungi.</title>
        <authorList>
            <person name="Reynolds N.K."/>
            <person name="Stajich J.E."/>
            <person name="Barry K."/>
            <person name="Grigoriev I.V."/>
            <person name="Crous P."/>
            <person name="Smith M.E."/>
        </authorList>
    </citation>
    <scope>NUCLEOTIDE SEQUENCE</scope>
    <source>
        <strain evidence="5">NRRL 3115</strain>
    </source>
</reference>
<feature type="compositionally biased region" description="Polar residues" evidence="3">
    <location>
        <begin position="67"/>
        <end position="80"/>
    </location>
</feature>
<dbReference type="EMBL" id="JANBTW010000038">
    <property type="protein sequence ID" value="KAJ2676735.1"/>
    <property type="molecule type" value="Genomic_DNA"/>
</dbReference>
<evidence type="ECO:0000256" key="2">
    <source>
        <dbReference type="SAM" id="Coils"/>
    </source>
</evidence>
<evidence type="ECO:0000259" key="4">
    <source>
        <dbReference type="SMART" id="SM00806"/>
    </source>
</evidence>
<proteinExistence type="predicted"/>
<accession>A0A9W8KYB9</accession>